<feature type="compositionally biased region" description="Low complexity" evidence="1">
    <location>
        <begin position="206"/>
        <end position="215"/>
    </location>
</feature>
<proteinExistence type="predicted"/>
<keyword evidence="2" id="KW-0732">Signal</keyword>
<name>A0A9N8H1N9_9STRA</name>
<gene>
    <name evidence="3" type="ORF">SEMRO_45_G026940.1</name>
</gene>
<reference evidence="3" key="1">
    <citation type="submission" date="2020-06" db="EMBL/GenBank/DDBJ databases">
        <authorList>
            <consortium name="Plant Systems Biology data submission"/>
        </authorList>
    </citation>
    <scope>NUCLEOTIDE SEQUENCE</scope>
    <source>
        <strain evidence="3">D6</strain>
    </source>
</reference>
<dbReference type="EMBL" id="CAICTM010000045">
    <property type="protein sequence ID" value="CAB9498773.1"/>
    <property type="molecule type" value="Genomic_DNA"/>
</dbReference>
<dbReference type="Proteomes" id="UP001153069">
    <property type="component" value="Unassembled WGS sequence"/>
</dbReference>
<comment type="caution">
    <text evidence="3">The sequence shown here is derived from an EMBL/GenBank/DDBJ whole genome shotgun (WGS) entry which is preliminary data.</text>
</comment>
<dbReference type="OrthoDB" id="55089at2759"/>
<evidence type="ECO:0000256" key="1">
    <source>
        <dbReference type="SAM" id="MobiDB-lite"/>
    </source>
</evidence>
<sequence length="245" mass="26170">MSLVSLFYLFICIQALVIQQVFAAATFRPIPEGGICFTVTSPSDGSTDLACITYHGSVTPPPSLVLENGTVRQFGEYAQYYQWNKGYPNNNTAMQNEPIGYVRVGFTYEGPEHCIVKVDGTACCSCSSCLDSNGTTVGMKADCTNVPNGRLVERCEPVANFFPFDLGLGDTSMKECNVDEPLFLGPTHFQVEQDDSGAAMEDSSDGDGSPSSFGSVETSGVLDRGSIRGCALMSSIIIVLLTASL</sequence>
<feature type="region of interest" description="Disordered" evidence="1">
    <location>
        <begin position="194"/>
        <end position="217"/>
    </location>
</feature>
<accession>A0A9N8H1N9</accession>
<evidence type="ECO:0000313" key="4">
    <source>
        <dbReference type="Proteomes" id="UP001153069"/>
    </source>
</evidence>
<evidence type="ECO:0000256" key="2">
    <source>
        <dbReference type="SAM" id="SignalP"/>
    </source>
</evidence>
<feature type="chain" id="PRO_5040485720" evidence="2">
    <location>
        <begin position="24"/>
        <end position="245"/>
    </location>
</feature>
<evidence type="ECO:0000313" key="3">
    <source>
        <dbReference type="EMBL" id="CAB9498773.1"/>
    </source>
</evidence>
<organism evidence="3 4">
    <name type="scientific">Seminavis robusta</name>
    <dbReference type="NCBI Taxonomy" id="568900"/>
    <lineage>
        <taxon>Eukaryota</taxon>
        <taxon>Sar</taxon>
        <taxon>Stramenopiles</taxon>
        <taxon>Ochrophyta</taxon>
        <taxon>Bacillariophyta</taxon>
        <taxon>Bacillariophyceae</taxon>
        <taxon>Bacillariophycidae</taxon>
        <taxon>Naviculales</taxon>
        <taxon>Naviculaceae</taxon>
        <taxon>Seminavis</taxon>
    </lineage>
</organism>
<feature type="signal peptide" evidence="2">
    <location>
        <begin position="1"/>
        <end position="23"/>
    </location>
</feature>
<dbReference type="AlphaFoldDB" id="A0A9N8H1N9"/>
<protein>
    <submittedName>
        <fullName evidence="3">Uncharacterized protein</fullName>
    </submittedName>
</protein>
<keyword evidence="4" id="KW-1185">Reference proteome</keyword>